<evidence type="ECO:0000313" key="1">
    <source>
        <dbReference type="EMBL" id="EFA79934.1"/>
    </source>
</evidence>
<accession>D3BFM0</accession>
<sequence>MNEYRCPSREDWVKLANIFSLEYESCSINENKDYKKLMHKFSEDSPAIDIHMPFNLYLLYFYFKCYPKEQKETTCYGDCNVQAVLEKFHEYIELYSEREVSIFKKIYSDSQQTIESLDIVDASADEDDGDDDELDADDDLVDLDTGDLVDTAVQQSDKPSIHNQSFGFTSEMSLDESTKLSLVYSTCEEYSVSANCHATKTPLEPRRIYSLIYV</sequence>
<dbReference type="RefSeq" id="XP_020432054.1">
    <property type="nucleotide sequence ID" value="XM_020577606.1"/>
</dbReference>
<organism evidence="1 2">
    <name type="scientific">Heterostelium pallidum (strain ATCC 26659 / Pp 5 / PN500)</name>
    <name type="common">Cellular slime mold</name>
    <name type="synonym">Polysphondylium pallidum</name>
    <dbReference type="NCBI Taxonomy" id="670386"/>
    <lineage>
        <taxon>Eukaryota</taxon>
        <taxon>Amoebozoa</taxon>
        <taxon>Evosea</taxon>
        <taxon>Eumycetozoa</taxon>
        <taxon>Dictyostelia</taxon>
        <taxon>Acytosteliales</taxon>
        <taxon>Acytosteliaceae</taxon>
        <taxon>Heterostelium</taxon>
    </lineage>
</organism>
<dbReference type="AlphaFoldDB" id="D3BFM0"/>
<comment type="caution">
    <text evidence="1">The sequence shown here is derived from an EMBL/GenBank/DDBJ whole genome shotgun (WGS) entry which is preliminary data.</text>
</comment>
<dbReference type="EMBL" id="ADBJ01000031">
    <property type="protein sequence ID" value="EFA79934.1"/>
    <property type="molecule type" value="Genomic_DNA"/>
</dbReference>
<reference evidence="1 2" key="1">
    <citation type="journal article" date="2011" name="Genome Res.">
        <title>Phylogeny-wide analysis of social amoeba genomes highlights ancient origins for complex intercellular communication.</title>
        <authorList>
            <person name="Heidel A.J."/>
            <person name="Lawal H.M."/>
            <person name="Felder M."/>
            <person name="Schilde C."/>
            <person name="Helps N.R."/>
            <person name="Tunggal B."/>
            <person name="Rivero F."/>
            <person name="John U."/>
            <person name="Schleicher M."/>
            <person name="Eichinger L."/>
            <person name="Platzer M."/>
            <person name="Noegel A.A."/>
            <person name="Schaap P."/>
            <person name="Gloeckner G."/>
        </authorList>
    </citation>
    <scope>NUCLEOTIDE SEQUENCE [LARGE SCALE GENOMIC DNA]</scope>
    <source>
        <strain evidence="2">ATCC 26659 / Pp 5 / PN500</strain>
    </source>
</reference>
<name>D3BFM0_HETP5</name>
<proteinExistence type="predicted"/>
<keyword evidence="2" id="KW-1185">Reference proteome</keyword>
<evidence type="ECO:0000313" key="2">
    <source>
        <dbReference type="Proteomes" id="UP000001396"/>
    </source>
</evidence>
<dbReference type="Proteomes" id="UP000001396">
    <property type="component" value="Unassembled WGS sequence"/>
</dbReference>
<dbReference type="InParanoid" id="D3BFM0"/>
<protein>
    <submittedName>
        <fullName evidence="1">Uncharacterized protein</fullName>
    </submittedName>
</protein>
<gene>
    <name evidence="1" type="ORF">PPL_06755</name>
</gene>
<dbReference type="GeneID" id="31362236"/>